<dbReference type="InterPro" id="IPR058789">
    <property type="entry name" value="ApnL_C"/>
</dbReference>
<evidence type="ECO:0000313" key="3">
    <source>
        <dbReference type="Proteomes" id="UP000633509"/>
    </source>
</evidence>
<dbReference type="Proteomes" id="UP000633509">
    <property type="component" value="Unassembled WGS sequence"/>
</dbReference>
<dbReference type="Gene3D" id="2.60.40.1180">
    <property type="entry name" value="Golgi alpha-mannosidase II"/>
    <property type="match status" value="1"/>
</dbReference>
<organism evidence="2 3">
    <name type="scientific">Nonomuraea angiospora</name>
    <dbReference type="NCBI Taxonomy" id="46172"/>
    <lineage>
        <taxon>Bacteria</taxon>
        <taxon>Bacillati</taxon>
        <taxon>Actinomycetota</taxon>
        <taxon>Actinomycetes</taxon>
        <taxon>Streptosporangiales</taxon>
        <taxon>Streptosporangiaceae</taxon>
        <taxon>Nonomuraea</taxon>
    </lineage>
</organism>
<gene>
    <name evidence="2" type="ORF">H4W80_002311</name>
</gene>
<dbReference type="SUPFAM" id="SSF51011">
    <property type="entry name" value="Glycosyl hydrolase domain"/>
    <property type="match status" value="1"/>
</dbReference>
<dbReference type="GO" id="GO:0016798">
    <property type="term" value="F:hydrolase activity, acting on glycosyl bonds"/>
    <property type="evidence" value="ECO:0007669"/>
    <property type="project" value="UniProtKB-KW"/>
</dbReference>
<feature type="domain" description="D-apionate lactonase C-terminal" evidence="1">
    <location>
        <begin position="77"/>
        <end position="133"/>
    </location>
</feature>
<dbReference type="Gene3D" id="3.20.20.80">
    <property type="entry name" value="Glycosidases"/>
    <property type="match status" value="1"/>
</dbReference>
<evidence type="ECO:0000313" key="2">
    <source>
        <dbReference type="EMBL" id="MBE1584053.1"/>
    </source>
</evidence>
<proteinExistence type="predicted"/>
<sequence>MPWETTPSHAGFTPDDVEPWLPIPAWAGQLSVESQELDPRSPLSRVRELLKLRRELAALRQGDITVLSAHPDHLAYLRGDGGDSLVVAVNLSGRDQRVAFPGVRSTLWSSSFTGGERDRLPGEVTLAPFEARVLR</sequence>
<name>A0ABR9LUV1_9ACTN</name>
<dbReference type="RefSeq" id="WP_192785051.1">
    <property type="nucleotide sequence ID" value="NZ_JADBEK010000001.1"/>
</dbReference>
<reference evidence="2 3" key="1">
    <citation type="submission" date="2020-10" db="EMBL/GenBank/DDBJ databases">
        <title>Sequencing the genomes of 1000 actinobacteria strains.</title>
        <authorList>
            <person name="Klenk H.-P."/>
        </authorList>
    </citation>
    <scope>NUCLEOTIDE SEQUENCE [LARGE SCALE GENOMIC DNA]</scope>
    <source>
        <strain evidence="2 3">DSM 43173</strain>
    </source>
</reference>
<protein>
    <submittedName>
        <fullName evidence="2">Glycosidase</fullName>
    </submittedName>
</protein>
<keyword evidence="3" id="KW-1185">Reference proteome</keyword>
<accession>A0ABR9LUV1</accession>
<keyword evidence="2" id="KW-0326">Glycosidase</keyword>
<comment type="caution">
    <text evidence="2">The sequence shown here is derived from an EMBL/GenBank/DDBJ whole genome shotgun (WGS) entry which is preliminary data.</text>
</comment>
<keyword evidence="2" id="KW-0378">Hydrolase</keyword>
<evidence type="ECO:0000259" key="1">
    <source>
        <dbReference type="Pfam" id="PF25839"/>
    </source>
</evidence>
<dbReference type="InterPro" id="IPR013780">
    <property type="entry name" value="Glyco_hydro_b"/>
</dbReference>
<dbReference type="Pfam" id="PF25839">
    <property type="entry name" value="Apionate_lact_C"/>
    <property type="match status" value="1"/>
</dbReference>
<dbReference type="EMBL" id="JADBEK010000001">
    <property type="protein sequence ID" value="MBE1584053.1"/>
    <property type="molecule type" value="Genomic_DNA"/>
</dbReference>